<keyword evidence="1" id="KW-1133">Transmembrane helix</keyword>
<keyword evidence="3" id="KW-1185">Reference proteome</keyword>
<proteinExistence type="predicted"/>
<sequence>MNIFMNTIEKIDVFGVPICLLTNKNNTQFQSKLGGIATIAMGSISLIYFLYVMILWMNYSISPNINSKQQLIGYSEFQLEDSTIQIQLQDFSGDVDPFQKENNIITPLLFTYQDVFIYDQPIPLFSSKELPYLIQLNKGSLVLNTLFEQNDEKLKKQKQYFLVLAKCSNIFAFNGSYCADDNTINTYLSKYHGFFFLNIKLSQFNYKTKQLENFNKLYYTSFDTIKPQYTQILLKQQETIIDSGIIFNSYERFSFLNNYEFINQVIDNQFTQKVINSMSNFTYNFDSFGCFLIRIDNISIKEEITHPKLGQVLAQIGSIVQLIFILKHILVYYNSQLLENQLLNEIIKMYYPEFKEFQLNFFNQFKFSNKNNNINNSSIENLQENYSILRKKAKEKCKLNNILYEISRIQFILQQNFGDMVLVQSHQMGGKLDENQILSKKESNRLSIKPVESIDLDVQNYNIEPLELLIKQF</sequence>
<accession>A0A8S1MPT3</accession>
<feature type="transmembrane region" description="Helical" evidence="1">
    <location>
        <begin position="33"/>
        <end position="57"/>
    </location>
</feature>
<evidence type="ECO:0008006" key="4">
    <source>
        <dbReference type="Google" id="ProtNLM"/>
    </source>
</evidence>
<dbReference type="PANTHER" id="PTHR12621">
    <property type="entry name" value="CYSTEINE AND HISTIDINE-RICH DOMAIN CHORD -CONTAINING PROTEIN"/>
    <property type="match status" value="1"/>
</dbReference>
<name>A0A8S1MPT3_PARPR</name>
<evidence type="ECO:0000256" key="1">
    <source>
        <dbReference type="SAM" id="Phobius"/>
    </source>
</evidence>
<evidence type="ECO:0000313" key="2">
    <source>
        <dbReference type="EMBL" id="CAD8082458.1"/>
    </source>
</evidence>
<evidence type="ECO:0000313" key="3">
    <source>
        <dbReference type="Proteomes" id="UP000688137"/>
    </source>
</evidence>
<organism evidence="2 3">
    <name type="scientific">Paramecium primaurelia</name>
    <dbReference type="NCBI Taxonomy" id="5886"/>
    <lineage>
        <taxon>Eukaryota</taxon>
        <taxon>Sar</taxon>
        <taxon>Alveolata</taxon>
        <taxon>Ciliophora</taxon>
        <taxon>Intramacronucleata</taxon>
        <taxon>Oligohymenophorea</taxon>
        <taxon>Peniculida</taxon>
        <taxon>Parameciidae</taxon>
        <taxon>Paramecium</taxon>
    </lineage>
</organism>
<dbReference type="AlphaFoldDB" id="A0A8S1MPT3"/>
<keyword evidence="1" id="KW-0812">Transmembrane</keyword>
<dbReference type="EMBL" id="CAJJDM010000070">
    <property type="protein sequence ID" value="CAD8082458.1"/>
    <property type="molecule type" value="Genomic_DNA"/>
</dbReference>
<reference evidence="2" key="1">
    <citation type="submission" date="2021-01" db="EMBL/GenBank/DDBJ databases">
        <authorList>
            <consortium name="Genoscope - CEA"/>
            <person name="William W."/>
        </authorList>
    </citation>
    <scope>NUCLEOTIDE SEQUENCE</scope>
</reference>
<dbReference type="Proteomes" id="UP000688137">
    <property type="component" value="Unassembled WGS sequence"/>
</dbReference>
<dbReference type="PANTHER" id="PTHR12621:SF7">
    <property type="entry name" value="CYSTEINE AND HISTIDINE-RICH DOMAIN-CONTAINING PROTEIN 1"/>
    <property type="match status" value="1"/>
</dbReference>
<keyword evidence="1" id="KW-0472">Membrane</keyword>
<dbReference type="GO" id="GO:0008270">
    <property type="term" value="F:zinc ion binding"/>
    <property type="evidence" value="ECO:0007669"/>
    <property type="project" value="TreeGrafter"/>
</dbReference>
<gene>
    <name evidence="2" type="ORF">PPRIM_AZ9-3.1.T0670265</name>
</gene>
<dbReference type="OMA" id="QENITMP"/>
<protein>
    <recommendedName>
        <fullName evidence="4">Transmembrane protein</fullName>
    </recommendedName>
</protein>
<comment type="caution">
    <text evidence="2">The sequence shown here is derived from an EMBL/GenBank/DDBJ whole genome shotgun (WGS) entry which is preliminary data.</text>
</comment>